<dbReference type="Proteomes" id="UP001497444">
    <property type="component" value="Chromosome 12"/>
</dbReference>
<dbReference type="PANTHER" id="PTHR34122:SF4">
    <property type="entry name" value="WRC DOMAIN-CONTAINING PROTEIN"/>
    <property type="match status" value="1"/>
</dbReference>
<dbReference type="PROSITE" id="PS51667">
    <property type="entry name" value="WRC"/>
    <property type="match status" value="1"/>
</dbReference>
<protein>
    <recommendedName>
        <fullName evidence="3">WRC domain-containing protein</fullName>
    </recommendedName>
</protein>
<evidence type="ECO:0000313" key="4">
    <source>
        <dbReference type="EMBL" id="CAK9259014.1"/>
    </source>
</evidence>
<keyword evidence="5" id="KW-1185">Reference proteome</keyword>
<dbReference type="PANTHER" id="PTHR34122">
    <property type="entry name" value="EXPRESSED PROTEIN-RELATED"/>
    <property type="match status" value="1"/>
</dbReference>
<dbReference type="InterPro" id="IPR014977">
    <property type="entry name" value="WRC_dom"/>
</dbReference>
<evidence type="ECO:0000313" key="5">
    <source>
        <dbReference type="Proteomes" id="UP001497444"/>
    </source>
</evidence>
<feature type="region of interest" description="Disordered" evidence="2">
    <location>
        <begin position="50"/>
        <end position="99"/>
    </location>
</feature>
<feature type="region of interest" description="Disordered" evidence="2">
    <location>
        <begin position="528"/>
        <end position="568"/>
    </location>
</feature>
<proteinExistence type="predicted"/>
<reference evidence="4" key="1">
    <citation type="submission" date="2024-02" db="EMBL/GenBank/DDBJ databases">
        <authorList>
            <consortium name="ELIXIR-Norway"/>
            <consortium name="Elixir Norway"/>
        </authorList>
    </citation>
    <scope>NUCLEOTIDE SEQUENCE</scope>
</reference>
<feature type="compositionally biased region" description="Basic and acidic residues" evidence="2">
    <location>
        <begin position="531"/>
        <end position="544"/>
    </location>
</feature>
<gene>
    <name evidence="4" type="ORF">CSSPJE1EN1_LOCUS4492</name>
</gene>
<sequence length="865" mass="94463">MTRVRTHKRPEVSTDMQALLLVHKCIMKRVDWSSHKELANDNKWVAAEISRSSYQQQQPRCHATPPEVETRKRKRNSRLGSSSSSKPDLPDPAGDNGSRACSRELVAGFEAATDDHQADDTTLPLVKKLGGLEQNVATDHQIEIGGTEAAAAFVSCNQAQNKFGFKHSSPDHICNPANINQVVVSCPGGAAEELSAEGEDDENITRHSYVQRGGIGNLAGASCISQTCAAAEEQEQEEASLHEENSGDSGFLLSQQAAAASLPISEVESAKLMSHKEPGICQLTDPARMRVPISLRSYKLKRNFIPCKESDHPSLEPQGSLLHSLYLQLLQAGGAGITLEESLAIFGSQTLQPGLGSNWQEQVKNHLESNPYFDKRQGRYILCELLVEQTACPPCVKKSVIRLTDAIGDSDTALDHQAQVQQLDAACVQSDHPPLLVRLSFDSIQVQEGMKTMANTCTPDAKLDAEVEVKQSNNACCQSVDSNSLCILLPSDPLQLQEGVQTRRKAYQKTFEAVLNASAEEFKNLQNAKMESAEDVSRTEKLAEPRAPGTEKSAEPNACESTTSKSPVLEAKSELRKALGGSILVRNTNWKPSEFKAALLARGIKYGGAIPGTLKTMQAMIEAEKGIQTGVRCARKDGSHVSSKWQCPMLARENHTLCEHHIYLNARKKARYANVRKQASATGVCPPKKLETESGQSTKAKVPSLMANRECIKVETKGKGKIFTDVESLNPCQQLQAPTIKYLCSQSSAPLFEALVHVSLSSQQLPPETTVPTDTLFSKEKEVLPQMVLETNSVQQNPYMNPSTKYRAAMKKASKPMGDAVEGTKPVKQMFPAVRPPAIPPMPVQYGVRQKLVKNHPLLSFLPQD</sequence>
<dbReference type="EMBL" id="OZ020107">
    <property type="protein sequence ID" value="CAK9259014.1"/>
    <property type="molecule type" value="Genomic_DNA"/>
</dbReference>
<keyword evidence="1" id="KW-0539">Nucleus</keyword>
<feature type="domain" description="WRC" evidence="3">
    <location>
        <begin position="627"/>
        <end position="675"/>
    </location>
</feature>
<accession>A0ABP0VWY3</accession>
<evidence type="ECO:0000259" key="3">
    <source>
        <dbReference type="PROSITE" id="PS51667"/>
    </source>
</evidence>
<organism evidence="4 5">
    <name type="scientific">Sphagnum jensenii</name>
    <dbReference type="NCBI Taxonomy" id="128206"/>
    <lineage>
        <taxon>Eukaryota</taxon>
        <taxon>Viridiplantae</taxon>
        <taxon>Streptophyta</taxon>
        <taxon>Embryophyta</taxon>
        <taxon>Bryophyta</taxon>
        <taxon>Sphagnophytina</taxon>
        <taxon>Sphagnopsida</taxon>
        <taxon>Sphagnales</taxon>
        <taxon>Sphagnaceae</taxon>
        <taxon>Sphagnum</taxon>
    </lineage>
</organism>
<feature type="compositionally biased region" description="Polar residues" evidence="2">
    <location>
        <begin position="50"/>
        <end position="59"/>
    </location>
</feature>
<evidence type="ECO:0000256" key="2">
    <source>
        <dbReference type="SAM" id="MobiDB-lite"/>
    </source>
</evidence>
<evidence type="ECO:0000256" key="1">
    <source>
        <dbReference type="ARBA" id="ARBA00023242"/>
    </source>
</evidence>
<name>A0ABP0VWY3_9BRYO</name>